<sequence length="96" mass="11339">MNTGLIFWTSISSRLSLVNLNPLKSLSSAFPFSRTAYIFGLLDLPEILSFFTLNGYCKHSEEDYGVRWWRWWWCRRCLFQTSTIGDIVRTHAFSDY</sequence>
<protein>
    <submittedName>
        <fullName evidence="1">Uncharacterized protein</fullName>
    </submittedName>
</protein>
<accession>A0AAD5QJJ8</accession>
<reference evidence="1" key="1">
    <citation type="submission" date="2021-06" db="EMBL/GenBank/DDBJ databases">
        <title>Parelaphostrongylus tenuis whole genome reference sequence.</title>
        <authorList>
            <person name="Garwood T.J."/>
            <person name="Larsen P.A."/>
            <person name="Fountain-Jones N.M."/>
            <person name="Garbe J.R."/>
            <person name="Macchietto M.G."/>
            <person name="Kania S.A."/>
            <person name="Gerhold R.W."/>
            <person name="Richards J.E."/>
            <person name="Wolf T.M."/>
        </authorList>
    </citation>
    <scope>NUCLEOTIDE SEQUENCE</scope>
    <source>
        <strain evidence="1">MNPRO001-30</strain>
        <tissue evidence="1">Meninges</tissue>
    </source>
</reference>
<dbReference type="Proteomes" id="UP001196413">
    <property type="component" value="Unassembled WGS sequence"/>
</dbReference>
<evidence type="ECO:0000313" key="2">
    <source>
        <dbReference type="Proteomes" id="UP001196413"/>
    </source>
</evidence>
<organism evidence="1 2">
    <name type="scientific">Parelaphostrongylus tenuis</name>
    <name type="common">Meningeal worm</name>
    <dbReference type="NCBI Taxonomy" id="148309"/>
    <lineage>
        <taxon>Eukaryota</taxon>
        <taxon>Metazoa</taxon>
        <taxon>Ecdysozoa</taxon>
        <taxon>Nematoda</taxon>
        <taxon>Chromadorea</taxon>
        <taxon>Rhabditida</taxon>
        <taxon>Rhabditina</taxon>
        <taxon>Rhabditomorpha</taxon>
        <taxon>Strongyloidea</taxon>
        <taxon>Metastrongylidae</taxon>
        <taxon>Parelaphostrongylus</taxon>
    </lineage>
</organism>
<name>A0AAD5QJJ8_PARTN</name>
<proteinExistence type="predicted"/>
<dbReference type="EMBL" id="JAHQIW010000963">
    <property type="protein sequence ID" value="KAJ1350905.1"/>
    <property type="molecule type" value="Genomic_DNA"/>
</dbReference>
<dbReference type="AlphaFoldDB" id="A0AAD5QJJ8"/>
<keyword evidence="2" id="KW-1185">Reference proteome</keyword>
<evidence type="ECO:0000313" key="1">
    <source>
        <dbReference type="EMBL" id="KAJ1350905.1"/>
    </source>
</evidence>
<gene>
    <name evidence="1" type="ORF">KIN20_006821</name>
</gene>
<comment type="caution">
    <text evidence="1">The sequence shown here is derived from an EMBL/GenBank/DDBJ whole genome shotgun (WGS) entry which is preliminary data.</text>
</comment>